<sequence length="627" mass="64280">MTDQGPDGREVGGYRLLRRIGAGGMGSVHEAVDADGRHVALKLLHPHIGTDPQARRRLAREVSLLHRVRDAGVARVLDAEVEDAEAFVVTELIDGPTLEEDVAADGPFAPEELSNLAHGLAEALRAIHAVGVVHRDLKPGNVMMSEHGPVVIDFGIAQVVDDARLTQTGMVTGTPGYLDPEVIAGAEPGPACDWWGWAAVLVFAATARPPFGRGPTGVVLARVATGQVDTDGLPEVTARALRAALDPDPDLRLDPDGVLAVLDGTWGDDQLTQVIGAAAAAAGAGALGATTAIEPGAGTTTLAGVPGGVAASPFADGTRTLPAEPSTRTLPAEPSTRTLPAEPSTRTLPAEPPRAFPPAAASGGPGGPPPPTYPVGRASTWAPVEEPLTRALPPVGEPLTRALPPVAGPRDGGHGELDPYGYGGPYSQEPSRPPAWAVPPRRRTLTVAAVGLGVSAAAASFPGIFALVTASLLVLTATTGWAGRSRRSARLRRGARPGDDARMLAGLPWHLLRGVLAVLPGAVLGALLGGGTWWVVDRMSLPLEPAVRPPLALLAGALVALLVAWLTPTSRPARDGARAMIDVLTPTRGFRALLVVLVLAVAAVVAVQVALGAAPAPDWSPLPAPPL</sequence>
<dbReference type="PROSITE" id="PS50011">
    <property type="entry name" value="PROTEIN_KINASE_DOM"/>
    <property type="match status" value="1"/>
</dbReference>
<reference evidence="10" key="1">
    <citation type="journal article" date="2019" name="Int. J. Syst. Evol. Microbiol.">
        <title>The Global Catalogue of Microorganisms (GCM) 10K type strain sequencing project: providing services to taxonomists for standard genome sequencing and annotation.</title>
        <authorList>
            <consortium name="The Broad Institute Genomics Platform"/>
            <consortium name="The Broad Institute Genome Sequencing Center for Infectious Disease"/>
            <person name="Wu L."/>
            <person name="Ma J."/>
        </authorList>
    </citation>
    <scope>NUCLEOTIDE SEQUENCE [LARGE SCALE GENOMIC DNA]</scope>
    <source>
        <strain evidence="10">JCM 17459</strain>
    </source>
</reference>
<dbReference type="PANTHER" id="PTHR43289:SF34">
    <property type="entry name" value="SERINE_THREONINE-PROTEIN KINASE YBDM-RELATED"/>
    <property type="match status" value="1"/>
</dbReference>
<keyword evidence="7" id="KW-1133">Transmembrane helix</keyword>
<feature type="transmembrane region" description="Helical" evidence="7">
    <location>
        <begin position="589"/>
        <end position="611"/>
    </location>
</feature>
<dbReference type="Gene3D" id="1.10.510.10">
    <property type="entry name" value="Transferase(Phosphotransferase) domain 1"/>
    <property type="match status" value="1"/>
</dbReference>
<dbReference type="EMBL" id="BAABBA010000005">
    <property type="protein sequence ID" value="GAA4287051.1"/>
    <property type="molecule type" value="Genomic_DNA"/>
</dbReference>
<evidence type="ECO:0000256" key="7">
    <source>
        <dbReference type="SAM" id="Phobius"/>
    </source>
</evidence>
<dbReference type="PANTHER" id="PTHR43289">
    <property type="entry name" value="MITOGEN-ACTIVATED PROTEIN KINASE KINASE KINASE 20-RELATED"/>
    <property type="match status" value="1"/>
</dbReference>
<evidence type="ECO:0000313" key="9">
    <source>
        <dbReference type="EMBL" id="GAA4287051.1"/>
    </source>
</evidence>
<dbReference type="InterPro" id="IPR011009">
    <property type="entry name" value="Kinase-like_dom_sf"/>
</dbReference>
<evidence type="ECO:0000256" key="1">
    <source>
        <dbReference type="ARBA" id="ARBA00022679"/>
    </source>
</evidence>
<organism evidence="9 10">
    <name type="scientific">Georgenia daeguensis</name>
    <dbReference type="NCBI Taxonomy" id="908355"/>
    <lineage>
        <taxon>Bacteria</taxon>
        <taxon>Bacillati</taxon>
        <taxon>Actinomycetota</taxon>
        <taxon>Actinomycetes</taxon>
        <taxon>Micrococcales</taxon>
        <taxon>Bogoriellaceae</taxon>
        <taxon>Georgenia</taxon>
    </lineage>
</organism>
<evidence type="ECO:0000256" key="6">
    <source>
        <dbReference type="SAM" id="MobiDB-lite"/>
    </source>
</evidence>
<dbReference type="PROSITE" id="PS00108">
    <property type="entry name" value="PROTEIN_KINASE_ST"/>
    <property type="match status" value="1"/>
</dbReference>
<dbReference type="Proteomes" id="UP001499841">
    <property type="component" value="Unassembled WGS sequence"/>
</dbReference>
<evidence type="ECO:0000256" key="2">
    <source>
        <dbReference type="ARBA" id="ARBA00022741"/>
    </source>
</evidence>
<name>A0ABP8ESW6_9MICO</name>
<keyword evidence="7" id="KW-0812">Transmembrane</keyword>
<gene>
    <name evidence="9" type="ORF">GCM10022262_14100</name>
</gene>
<evidence type="ECO:0000256" key="3">
    <source>
        <dbReference type="ARBA" id="ARBA00022777"/>
    </source>
</evidence>
<keyword evidence="3 9" id="KW-0418">Kinase</keyword>
<keyword evidence="10" id="KW-1185">Reference proteome</keyword>
<dbReference type="SUPFAM" id="SSF56112">
    <property type="entry name" value="Protein kinase-like (PK-like)"/>
    <property type="match status" value="1"/>
</dbReference>
<evidence type="ECO:0000313" key="10">
    <source>
        <dbReference type="Proteomes" id="UP001499841"/>
    </source>
</evidence>
<dbReference type="InterPro" id="IPR008271">
    <property type="entry name" value="Ser/Thr_kinase_AS"/>
</dbReference>
<keyword evidence="7" id="KW-0472">Membrane</keyword>
<keyword evidence="2 5" id="KW-0547">Nucleotide-binding</keyword>
<dbReference type="InterPro" id="IPR017441">
    <property type="entry name" value="Protein_kinase_ATP_BS"/>
</dbReference>
<dbReference type="GO" id="GO:0016301">
    <property type="term" value="F:kinase activity"/>
    <property type="evidence" value="ECO:0007669"/>
    <property type="project" value="UniProtKB-KW"/>
</dbReference>
<keyword evidence="4 5" id="KW-0067">ATP-binding</keyword>
<feature type="domain" description="Protein kinase" evidence="8">
    <location>
        <begin position="14"/>
        <end position="271"/>
    </location>
</feature>
<feature type="region of interest" description="Disordered" evidence="6">
    <location>
        <begin position="314"/>
        <end position="377"/>
    </location>
</feature>
<dbReference type="RefSeq" id="WP_345039239.1">
    <property type="nucleotide sequence ID" value="NZ_BAABBA010000005.1"/>
</dbReference>
<feature type="transmembrane region" description="Helical" evidence="7">
    <location>
        <begin position="511"/>
        <end position="536"/>
    </location>
</feature>
<proteinExistence type="predicted"/>
<keyword evidence="1" id="KW-0808">Transferase</keyword>
<comment type="caution">
    <text evidence="9">The sequence shown here is derived from an EMBL/GenBank/DDBJ whole genome shotgun (WGS) entry which is preliminary data.</text>
</comment>
<dbReference type="CDD" id="cd14014">
    <property type="entry name" value="STKc_PknB_like"/>
    <property type="match status" value="1"/>
</dbReference>
<dbReference type="Pfam" id="PF00069">
    <property type="entry name" value="Pkinase"/>
    <property type="match status" value="1"/>
</dbReference>
<dbReference type="PROSITE" id="PS00107">
    <property type="entry name" value="PROTEIN_KINASE_ATP"/>
    <property type="match status" value="1"/>
</dbReference>
<dbReference type="SMART" id="SM00220">
    <property type="entry name" value="S_TKc"/>
    <property type="match status" value="1"/>
</dbReference>
<protein>
    <submittedName>
        <fullName evidence="9">Serine/threonine-protein kinase</fullName>
    </submittedName>
</protein>
<feature type="transmembrane region" description="Helical" evidence="7">
    <location>
        <begin position="464"/>
        <end position="483"/>
    </location>
</feature>
<evidence type="ECO:0000256" key="5">
    <source>
        <dbReference type="PROSITE-ProRule" id="PRU10141"/>
    </source>
</evidence>
<dbReference type="InterPro" id="IPR000719">
    <property type="entry name" value="Prot_kinase_dom"/>
</dbReference>
<evidence type="ECO:0000259" key="8">
    <source>
        <dbReference type="PROSITE" id="PS50011"/>
    </source>
</evidence>
<accession>A0ABP8ESW6</accession>
<evidence type="ECO:0000256" key="4">
    <source>
        <dbReference type="ARBA" id="ARBA00022840"/>
    </source>
</evidence>
<feature type="binding site" evidence="5">
    <location>
        <position position="42"/>
    </location>
    <ligand>
        <name>ATP</name>
        <dbReference type="ChEBI" id="CHEBI:30616"/>
    </ligand>
</feature>
<dbReference type="Gene3D" id="3.30.200.20">
    <property type="entry name" value="Phosphorylase Kinase, domain 1"/>
    <property type="match status" value="1"/>
</dbReference>
<feature type="transmembrane region" description="Helical" evidence="7">
    <location>
        <begin position="551"/>
        <end position="568"/>
    </location>
</feature>